<evidence type="ECO:0000256" key="7">
    <source>
        <dbReference type="ARBA" id="ARBA00022840"/>
    </source>
</evidence>
<dbReference type="GO" id="GO:0034040">
    <property type="term" value="F:ATPase-coupled lipid transmembrane transporter activity"/>
    <property type="evidence" value="ECO:0007669"/>
    <property type="project" value="TreeGrafter"/>
</dbReference>
<keyword evidence="6" id="KW-0378">Hydrolase</keyword>
<gene>
    <name evidence="13" type="ORF">AMS66_02635</name>
</gene>
<dbReference type="GO" id="GO:0016887">
    <property type="term" value="F:ATP hydrolysis activity"/>
    <property type="evidence" value="ECO:0007669"/>
    <property type="project" value="InterPro"/>
</dbReference>
<dbReference type="GO" id="GO:0140359">
    <property type="term" value="F:ABC-type transporter activity"/>
    <property type="evidence" value="ECO:0007669"/>
    <property type="project" value="InterPro"/>
</dbReference>
<keyword evidence="8 10" id="KW-1133">Transmembrane helix</keyword>
<feature type="transmembrane region" description="Helical" evidence="10">
    <location>
        <begin position="69"/>
        <end position="95"/>
    </location>
</feature>
<accession>A0A0M9BTM1</accession>
<dbReference type="Proteomes" id="UP000037688">
    <property type="component" value="Unassembled WGS sequence"/>
</dbReference>
<sequence length="501" mass="55369">MIGRYSSTMYAVKCTTKIRDELVASAADMSISRKGNYTSGHSSTVFSSDTSDVQEFLEIHLPNLIYQPLIFISSLVYLSLIDWQFLLLVSFIVPLSSYAVQKISKPIERGTKESQRVFGSANSMVGDLYYGVKEIKNYNLASYWIERYKHLAEKVLIKQLAVSRSRSWIRGVTVAVQSIPFIICLYFGGQRVLQGEMRVEDLLIFIYLLNYLVQPITVIQSAAAQIQITRAAVSRIFDMIATVPEQGNKQVRKAIESNPTVNFNNVTFSYENGAEVTKSGSFIANKGSITALCGASGSGKSSIFNLLCGFIQPQSGKIQIAGRSITETSIEDYRNSIAIVTQEQFLIPGTIKDNIALGDPDASDKEIIEAAIIAGADEFIQSLPYSYDTQIQERGKNLSGGQMQRLAIARAYLKKAPVLLLDEPSSALDAQSEASLWAALAKMKERMAIIVITHHLSMLRHVDQVLYLNKGKLHQGKDLEGLKMKEVNGTMILPSGEGMNI</sequence>
<evidence type="ECO:0000256" key="1">
    <source>
        <dbReference type="ARBA" id="ARBA00004651"/>
    </source>
</evidence>
<dbReference type="Gene3D" id="3.40.50.300">
    <property type="entry name" value="P-loop containing nucleotide triphosphate hydrolases"/>
    <property type="match status" value="1"/>
</dbReference>
<keyword evidence="2" id="KW-0813">Transport</keyword>
<evidence type="ECO:0000256" key="5">
    <source>
        <dbReference type="ARBA" id="ARBA00022741"/>
    </source>
</evidence>
<feature type="domain" description="ABC transmembrane type-1" evidence="12">
    <location>
        <begin position="1"/>
        <end position="227"/>
    </location>
</feature>
<evidence type="ECO:0000256" key="2">
    <source>
        <dbReference type="ARBA" id="ARBA00022448"/>
    </source>
</evidence>
<dbReference type="SUPFAM" id="SSF52540">
    <property type="entry name" value="P-loop containing nucleoside triphosphate hydrolases"/>
    <property type="match status" value="1"/>
</dbReference>
<comment type="subcellular location">
    <subcellularLocation>
        <location evidence="1">Cell membrane</location>
        <topology evidence="1">Multi-pass membrane protein</topology>
    </subcellularLocation>
</comment>
<keyword evidence="3" id="KW-1003">Cell membrane</keyword>
<keyword evidence="9 10" id="KW-0472">Membrane</keyword>
<dbReference type="PROSITE" id="PS50893">
    <property type="entry name" value="ABC_TRANSPORTER_2"/>
    <property type="match status" value="1"/>
</dbReference>
<dbReference type="InterPro" id="IPR003439">
    <property type="entry name" value="ABC_transporter-like_ATP-bd"/>
</dbReference>
<feature type="domain" description="ABC transporter" evidence="11">
    <location>
        <begin position="261"/>
        <end position="495"/>
    </location>
</feature>
<evidence type="ECO:0000256" key="10">
    <source>
        <dbReference type="SAM" id="Phobius"/>
    </source>
</evidence>
<dbReference type="PATRIC" id="fig|1705561.3.peg.6841"/>
<dbReference type="GO" id="GO:0005886">
    <property type="term" value="C:plasma membrane"/>
    <property type="evidence" value="ECO:0007669"/>
    <property type="project" value="UniProtKB-SubCell"/>
</dbReference>
<dbReference type="Pfam" id="PF00005">
    <property type="entry name" value="ABC_tran"/>
    <property type="match status" value="1"/>
</dbReference>
<dbReference type="InterPro" id="IPR017871">
    <property type="entry name" value="ABC_transporter-like_CS"/>
</dbReference>
<dbReference type="PANTHER" id="PTHR24221">
    <property type="entry name" value="ATP-BINDING CASSETTE SUB-FAMILY B"/>
    <property type="match status" value="1"/>
</dbReference>
<evidence type="ECO:0000256" key="4">
    <source>
        <dbReference type="ARBA" id="ARBA00022692"/>
    </source>
</evidence>
<evidence type="ECO:0000256" key="9">
    <source>
        <dbReference type="ARBA" id="ARBA00023136"/>
    </source>
</evidence>
<proteinExistence type="predicted"/>
<dbReference type="PROSITE" id="PS00211">
    <property type="entry name" value="ABC_TRANSPORTER_1"/>
    <property type="match status" value="1"/>
</dbReference>
<dbReference type="Pfam" id="PF00664">
    <property type="entry name" value="ABC_membrane"/>
    <property type="match status" value="1"/>
</dbReference>
<dbReference type="PANTHER" id="PTHR24221:SF653">
    <property type="entry name" value="TRANSPORT ATP-BINDING PROTEIN CYDC"/>
    <property type="match status" value="1"/>
</dbReference>
<dbReference type="InterPro" id="IPR039421">
    <property type="entry name" value="Type_1_exporter"/>
</dbReference>
<dbReference type="InterPro" id="IPR011527">
    <property type="entry name" value="ABC1_TM_dom"/>
</dbReference>
<keyword evidence="5" id="KW-0547">Nucleotide-binding</keyword>
<dbReference type="Gene3D" id="1.20.1560.10">
    <property type="entry name" value="ABC transporter type 1, transmembrane domain"/>
    <property type="match status" value="1"/>
</dbReference>
<keyword evidence="14" id="KW-1185">Reference proteome</keyword>
<dbReference type="InterPro" id="IPR036640">
    <property type="entry name" value="ABC1_TM_sf"/>
</dbReference>
<dbReference type="AlphaFoldDB" id="A0A0M9BTM1"/>
<dbReference type="SMART" id="SM00382">
    <property type="entry name" value="AAA"/>
    <property type="match status" value="1"/>
</dbReference>
<dbReference type="FunFam" id="3.40.50.300:FF:000299">
    <property type="entry name" value="ABC transporter ATP-binding protein/permease"/>
    <property type="match status" value="1"/>
</dbReference>
<protein>
    <recommendedName>
        <fullName evidence="15">ABC transporter ATP-binding protein</fullName>
    </recommendedName>
</protein>
<dbReference type="GO" id="GO:0008234">
    <property type="term" value="F:cysteine-type peptidase activity"/>
    <property type="evidence" value="ECO:0007669"/>
    <property type="project" value="UniProtKB-KW"/>
</dbReference>
<dbReference type="InterPro" id="IPR027417">
    <property type="entry name" value="P-loop_NTPase"/>
</dbReference>
<dbReference type="GO" id="GO:0005524">
    <property type="term" value="F:ATP binding"/>
    <property type="evidence" value="ECO:0007669"/>
    <property type="project" value="UniProtKB-KW"/>
</dbReference>
<dbReference type="PROSITE" id="PS50929">
    <property type="entry name" value="ABC_TM1F"/>
    <property type="match status" value="1"/>
</dbReference>
<keyword evidence="6" id="KW-0788">Thiol protease</keyword>
<reference evidence="13 14" key="1">
    <citation type="submission" date="2015-08" db="EMBL/GenBank/DDBJ databases">
        <title>Draft genome sequence of cellulolytic and xylanolytic Paenibacillus sp. A59, isolated from a decaying forest soil from Patagonia, Argentina.</title>
        <authorList>
            <person name="Ghio S."/>
            <person name="Caceres A.M."/>
            <person name="Talia P."/>
            <person name="Grasso D."/>
            <person name="Campos E."/>
        </authorList>
    </citation>
    <scope>NUCLEOTIDE SEQUENCE [LARGE SCALE GENOMIC DNA]</scope>
    <source>
        <strain evidence="13 14">A59</strain>
    </source>
</reference>
<dbReference type="InterPro" id="IPR003593">
    <property type="entry name" value="AAA+_ATPase"/>
</dbReference>
<evidence type="ECO:0000256" key="3">
    <source>
        <dbReference type="ARBA" id="ARBA00022475"/>
    </source>
</evidence>
<keyword evidence="7" id="KW-0067">ATP-binding</keyword>
<dbReference type="SUPFAM" id="SSF90123">
    <property type="entry name" value="ABC transporter transmembrane region"/>
    <property type="match status" value="1"/>
</dbReference>
<evidence type="ECO:0000313" key="13">
    <source>
        <dbReference type="EMBL" id="KOY18096.1"/>
    </source>
</evidence>
<evidence type="ECO:0000259" key="12">
    <source>
        <dbReference type="PROSITE" id="PS50929"/>
    </source>
</evidence>
<evidence type="ECO:0000256" key="6">
    <source>
        <dbReference type="ARBA" id="ARBA00022807"/>
    </source>
</evidence>
<organism evidence="13 14">
    <name type="scientific">Paenibacillus xylanivorans</name>
    <dbReference type="NCBI Taxonomy" id="1705561"/>
    <lineage>
        <taxon>Bacteria</taxon>
        <taxon>Bacillati</taxon>
        <taxon>Bacillota</taxon>
        <taxon>Bacilli</taxon>
        <taxon>Bacillales</taxon>
        <taxon>Paenibacillaceae</taxon>
        <taxon>Paenibacillus</taxon>
    </lineage>
</organism>
<evidence type="ECO:0000313" key="14">
    <source>
        <dbReference type="Proteomes" id="UP000037688"/>
    </source>
</evidence>
<keyword evidence="4 10" id="KW-0812">Transmembrane</keyword>
<feature type="transmembrane region" description="Helical" evidence="10">
    <location>
        <begin position="168"/>
        <end position="188"/>
    </location>
</feature>
<comment type="caution">
    <text evidence="13">The sequence shown here is derived from an EMBL/GenBank/DDBJ whole genome shotgun (WGS) entry which is preliminary data.</text>
</comment>
<name>A0A0M9BTM1_9BACL</name>
<evidence type="ECO:0008006" key="15">
    <source>
        <dbReference type="Google" id="ProtNLM"/>
    </source>
</evidence>
<evidence type="ECO:0000259" key="11">
    <source>
        <dbReference type="PROSITE" id="PS50893"/>
    </source>
</evidence>
<evidence type="ECO:0000256" key="8">
    <source>
        <dbReference type="ARBA" id="ARBA00022989"/>
    </source>
</evidence>
<keyword evidence="6" id="KW-0645">Protease</keyword>
<dbReference type="EMBL" id="LITU01000023">
    <property type="protein sequence ID" value="KOY18096.1"/>
    <property type="molecule type" value="Genomic_DNA"/>
</dbReference>